<protein>
    <submittedName>
        <fullName evidence="1">Bacillithiol system protein YtxJ</fullName>
    </submittedName>
</protein>
<keyword evidence="2" id="KW-1185">Reference proteome</keyword>
<evidence type="ECO:0000313" key="1">
    <source>
        <dbReference type="EMBL" id="MBP2018781.1"/>
    </source>
</evidence>
<dbReference type="Gene3D" id="3.40.30.10">
    <property type="entry name" value="Glutaredoxin"/>
    <property type="match status" value="1"/>
</dbReference>
<organism evidence="1 2">
    <name type="scientific">Symbiobacterium terraclitae</name>
    <dbReference type="NCBI Taxonomy" id="557451"/>
    <lineage>
        <taxon>Bacteria</taxon>
        <taxon>Bacillati</taxon>
        <taxon>Bacillota</taxon>
        <taxon>Clostridia</taxon>
        <taxon>Eubacteriales</taxon>
        <taxon>Symbiobacteriaceae</taxon>
        <taxon>Symbiobacterium</taxon>
    </lineage>
</organism>
<accession>A0ABS4JV67</accession>
<dbReference type="InterPro" id="IPR022551">
    <property type="entry name" value="BrxC"/>
</dbReference>
<dbReference type="Pfam" id="PF11009">
    <property type="entry name" value="BrxC"/>
    <property type="match status" value="1"/>
</dbReference>
<dbReference type="NCBIfam" id="TIGR04019">
    <property type="entry name" value="B_thiol_YtxJ"/>
    <property type="match status" value="1"/>
</dbReference>
<reference evidence="1 2" key="1">
    <citation type="submission" date="2021-03" db="EMBL/GenBank/DDBJ databases">
        <title>Genomic Encyclopedia of Type Strains, Phase IV (KMG-IV): sequencing the most valuable type-strain genomes for metagenomic binning, comparative biology and taxonomic classification.</title>
        <authorList>
            <person name="Goeker M."/>
        </authorList>
    </citation>
    <scope>NUCLEOTIDE SEQUENCE [LARGE SCALE GENOMIC DNA]</scope>
    <source>
        <strain evidence="1 2">DSM 27138</strain>
    </source>
</reference>
<dbReference type="EMBL" id="JAGGLG010000017">
    <property type="protein sequence ID" value="MBP2018781.1"/>
    <property type="molecule type" value="Genomic_DNA"/>
</dbReference>
<evidence type="ECO:0000313" key="2">
    <source>
        <dbReference type="Proteomes" id="UP001519289"/>
    </source>
</evidence>
<dbReference type="Proteomes" id="UP001519289">
    <property type="component" value="Unassembled WGS sequence"/>
</dbReference>
<gene>
    <name evidence="1" type="ORF">J2Z79_002196</name>
</gene>
<sequence length="113" mass="12376">MVEPRQLWTMADVEAVLAESLRRPVLIFKHSTRCPISAAAFREWQAYLASPEARQVANAWVRVIEERPVSLALASRAGVAHQSPQALLISGGRAVWHASHGAITARTLRAVVS</sequence>
<proteinExistence type="predicted"/>
<comment type="caution">
    <text evidence="1">The sequence shown here is derived from an EMBL/GenBank/DDBJ whole genome shotgun (WGS) entry which is preliminary data.</text>
</comment>
<name>A0ABS4JV67_9FIRM</name>